<evidence type="ECO:0000256" key="1">
    <source>
        <dbReference type="ARBA" id="ARBA00004680"/>
    </source>
</evidence>
<organism evidence="10 11">
    <name type="scientific">Bordetella genomosp. 11</name>
    <dbReference type="NCBI Taxonomy" id="1416808"/>
    <lineage>
        <taxon>Bacteria</taxon>
        <taxon>Pseudomonadati</taxon>
        <taxon>Pseudomonadota</taxon>
        <taxon>Betaproteobacteria</taxon>
        <taxon>Burkholderiales</taxon>
        <taxon>Alcaligenaceae</taxon>
        <taxon>Bordetella</taxon>
    </lineage>
</organism>
<dbReference type="OrthoDB" id="9809429at2"/>
<evidence type="ECO:0000313" key="10">
    <source>
        <dbReference type="EMBL" id="OZI63509.1"/>
    </source>
</evidence>
<comment type="function">
    <text evidence="8">Involved in the gluconeogenesis. Catalyzes stereospecifically the conversion of dihydroxyacetone phosphate (DHAP) to D-glyceraldehyde-3-phosphate (G3P).</text>
</comment>
<dbReference type="GO" id="GO:0006096">
    <property type="term" value="P:glycolytic process"/>
    <property type="evidence" value="ECO:0007669"/>
    <property type="project" value="UniProtKB-UniRule"/>
</dbReference>
<keyword evidence="5 8" id="KW-0963">Cytoplasm</keyword>
<dbReference type="HAMAP" id="MF_00147_B">
    <property type="entry name" value="TIM_B"/>
    <property type="match status" value="1"/>
</dbReference>
<dbReference type="InterPro" id="IPR000652">
    <property type="entry name" value="Triosephosphate_isomerase"/>
</dbReference>
<dbReference type="GO" id="GO:0004807">
    <property type="term" value="F:triose-phosphate isomerase activity"/>
    <property type="evidence" value="ECO:0007669"/>
    <property type="project" value="UniProtKB-UniRule"/>
</dbReference>
<dbReference type="GO" id="GO:0046166">
    <property type="term" value="P:glyceraldehyde-3-phosphate biosynthetic process"/>
    <property type="evidence" value="ECO:0007669"/>
    <property type="project" value="TreeGrafter"/>
</dbReference>
<comment type="pathway">
    <text evidence="8 9">Carbohydrate biosynthesis; gluconeogenesis.</text>
</comment>
<dbReference type="PROSITE" id="PS51440">
    <property type="entry name" value="TIM_2"/>
    <property type="match status" value="1"/>
</dbReference>
<keyword evidence="7 8" id="KW-0413">Isomerase</keyword>
<name>A0A261UNQ8_9BORD</name>
<protein>
    <recommendedName>
        <fullName evidence="8 9">Triosephosphate isomerase</fullName>
        <shortName evidence="8">TIM</shortName>
        <shortName evidence="8">TPI</shortName>
        <ecNumber evidence="8 9">5.3.1.1</ecNumber>
    </recommendedName>
    <alternativeName>
        <fullName evidence="8">Triose-phosphate isomerase</fullName>
    </alternativeName>
</protein>
<feature type="binding site" evidence="8">
    <location>
        <begin position="14"/>
        <end position="16"/>
    </location>
    <ligand>
        <name>substrate</name>
    </ligand>
</feature>
<gene>
    <name evidence="8" type="primary">tpiA</name>
    <name evidence="10" type="ORF">CAL28_21290</name>
</gene>
<sequence>MPAGAARARLVLGNWKMHGSLAENAALLDALRARAGAGTCQMGVCVPFPYLAQAQSLLDGSAVSWGAQDVSVHDKGAYTGEVSAAMLKDFGCRWALAGHSERRAMHGETDELVAEKARTALAAGLTPVVCVGETLAEREGGNTLGVIERQLEPVLALGAQSLMHLVLAYEPVWAIGTGRTATPEQAQEVHGAIRVALRGLGVPQVRILYGGSVKAANAAELFAMPDIDGALVGGASLVADEFLRIAAI</sequence>
<evidence type="ECO:0000256" key="7">
    <source>
        <dbReference type="ARBA" id="ARBA00023235"/>
    </source>
</evidence>
<dbReference type="GO" id="GO:0019563">
    <property type="term" value="P:glycerol catabolic process"/>
    <property type="evidence" value="ECO:0007669"/>
    <property type="project" value="TreeGrafter"/>
</dbReference>
<dbReference type="EC" id="5.3.1.1" evidence="8 9"/>
<dbReference type="EMBL" id="NEVS01000004">
    <property type="protein sequence ID" value="OZI63509.1"/>
    <property type="molecule type" value="Genomic_DNA"/>
</dbReference>
<feature type="binding site" evidence="8">
    <location>
        <position position="176"/>
    </location>
    <ligand>
        <name>substrate</name>
    </ligand>
</feature>
<evidence type="ECO:0000256" key="8">
    <source>
        <dbReference type="HAMAP-Rule" id="MF_00147"/>
    </source>
</evidence>
<dbReference type="InterPro" id="IPR035990">
    <property type="entry name" value="TIM_sf"/>
</dbReference>
<keyword evidence="4 8" id="KW-0312">Gluconeogenesis</keyword>
<comment type="pathway">
    <text evidence="1 8 9">Carbohydrate degradation; glycolysis; D-glyceraldehyde 3-phosphate from glycerone phosphate: step 1/1.</text>
</comment>
<keyword evidence="11" id="KW-1185">Reference proteome</keyword>
<keyword evidence="6 8" id="KW-0324">Glycolysis</keyword>
<comment type="subunit">
    <text evidence="8 9">Homodimer.</text>
</comment>
<dbReference type="PANTHER" id="PTHR21139">
    <property type="entry name" value="TRIOSEPHOSPHATE ISOMERASE"/>
    <property type="match status" value="1"/>
</dbReference>
<proteinExistence type="inferred from homology"/>
<comment type="similarity">
    <text evidence="3 8 9">Belongs to the triosephosphate isomerase family.</text>
</comment>
<dbReference type="Gene3D" id="3.20.20.70">
    <property type="entry name" value="Aldolase class I"/>
    <property type="match status" value="1"/>
</dbReference>
<evidence type="ECO:0000256" key="5">
    <source>
        <dbReference type="ARBA" id="ARBA00022490"/>
    </source>
</evidence>
<evidence type="ECO:0000256" key="2">
    <source>
        <dbReference type="ARBA" id="ARBA00004939"/>
    </source>
</evidence>
<evidence type="ECO:0000256" key="3">
    <source>
        <dbReference type="ARBA" id="ARBA00007422"/>
    </source>
</evidence>
<dbReference type="NCBIfam" id="TIGR00419">
    <property type="entry name" value="tim"/>
    <property type="match status" value="1"/>
</dbReference>
<dbReference type="AlphaFoldDB" id="A0A261UNQ8"/>
<dbReference type="PANTHER" id="PTHR21139:SF42">
    <property type="entry name" value="TRIOSEPHOSPHATE ISOMERASE"/>
    <property type="match status" value="1"/>
</dbReference>
<dbReference type="Pfam" id="PF00121">
    <property type="entry name" value="TIM"/>
    <property type="match status" value="1"/>
</dbReference>
<feature type="active site" description="Proton acceptor" evidence="8">
    <location>
        <position position="170"/>
    </location>
</feature>
<feature type="active site" description="Electrophile" evidence="8">
    <location>
        <position position="99"/>
    </location>
</feature>
<accession>A0A261UNQ8</accession>
<dbReference type="UniPathway" id="UPA00109">
    <property type="reaction ID" value="UER00189"/>
</dbReference>
<feature type="binding site" evidence="8">
    <location>
        <position position="212"/>
    </location>
    <ligand>
        <name>substrate</name>
    </ligand>
</feature>
<feature type="binding site" evidence="8">
    <location>
        <begin position="233"/>
        <end position="234"/>
    </location>
    <ligand>
        <name>substrate</name>
    </ligand>
</feature>
<dbReference type="UniPathway" id="UPA00138"/>
<comment type="catalytic activity">
    <reaction evidence="8 9">
        <text>D-glyceraldehyde 3-phosphate = dihydroxyacetone phosphate</text>
        <dbReference type="Rhea" id="RHEA:18585"/>
        <dbReference type="ChEBI" id="CHEBI:57642"/>
        <dbReference type="ChEBI" id="CHEBI:59776"/>
        <dbReference type="EC" id="5.3.1.1"/>
    </reaction>
</comment>
<evidence type="ECO:0000313" key="11">
    <source>
        <dbReference type="Proteomes" id="UP000215767"/>
    </source>
</evidence>
<dbReference type="SUPFAM" id="SSF51351">
    <property type="entry name" value="Triosephosphate isomerase (TIM)"/>
    <property type="match status" value="1"/>
</dbReference>
<dbReference type="PROSITE" id="PS00171">
    <property type="entry name" value="TIM_1"/>
    <property type="match status" value="1"/>
</dbReference>
<dbReference type="FunFam" id="3.20.20.70:FF:000016">
    <property type="entry name" value="Triosephosphate isomerase"/>
    <property type="match status" value="1"/>
</dbReference>
<comment type="pathway">
    <text evidence="2">Carbohydrate metabolism; erythritol degradation.</text>
</comment>
<evidence type="ECO:0000256" key="4">
    <source>
        <dbReference type="ARBA" id="ARBA00022432"/>
    </source>
</evidence>
<dbReference type="Proteomes" id="UP000215767">
    <property type="component" value="Unassembled WGS sequence"/>
</dbReference>
<comment type="subcellular location">
    <subcellularLocation>
        <location evidence="8 9">Cytoplasm</location>
    </subcellularLocation>
</comment>
<dbReference type="CDD" id="cd00311">
    <property type="entry name" value="TIM"/>
    <property type="match status" value="1"/>
</dbReference>
<evidence type="ECO:0000256" key="9">
    <source>
        <dbReference type="RuleBase" id="RU363013"/>
    </source>
</evidence>
<dbReference type="InterPro" id="IPR020861">
    <property type="entry name" value="Triosephosphate_isomerase_AS"/>
</dbReference>
<comment type="caution">
    <text evidence="10">The sequence shown here is derived from an EMBL/GenBank/DDBJ whole genome shotgun (WGS) entry which is preliminary data.</text>
</comment>
<dbReference type="InterPro" id="IPR013785">
    <property type="entry name" value="Aldolase_TIM"/>
</dbReference>
<dbReference type="GO" id="GO:0005829">
    <property type="term" value="C:cytosol"/>
    <property type="evidence" value="ECO:0007669"/>
    <property type="project" value="TreeGrafter"/>
</dbReference>
<dbReference type="RefSeq" id="WP_094843175.1">
    <property type="nucleotide sequence ID" value="NZ_NEVS01000004.1"/>
</dbReference>
<reference evidence="11" key="1">
    <citation type="submission" date="2017-05" db="EMBL/GenBank/DDBJ databases">
        <title>Complete and WGS of Bordetella genogroups.</title>
        <authorList>
            <person name="Spilker T."/>
            <person name="Lipuma J."/>
        </authorList>
    </citation>
    <scope>NUCLEOTIDE SEQUENCE [LARGE SCALE GENOMIC DNA]</scope>
    <source>
        <strain evidence="11">AU8856</strain>
    </source>
</reference>
<dbReference type="GO" id="GO:0006094">
    <property type="term" value="P:gluconeogenesis"/>
    <property type="evidence" value="ECO:0007669"/>
    <property type="project" value="UniProtKB-UniRule"/>
</dbReference>
<dbReference type="InterPro" id="IPR022896">
    <property type="entry name" value="TrioseP_Isoase_bac/euk"/>
</dbReference>
<evidence type="ECO:0000256" key="6">
    <source>
        <dbReference type="ARBA" id="ARBA00023152"/>
    </source>
</evidence>